<comment type="caution">
    <text evidence="2">The sequence shown here is derived from an EMBL/GenBank/DDBJ whole genome shotgun (WGS) entry which is preliminary data.</text>
</comment>
<evidence type="ECO:0000313" key="3">
    <source>
        <dbReference type="Proteomes" id="UP001177670"/>
    </source>
</evidence>
<evidence type="ECO:0000313" key="2">
    <source>
        <dbReference type="EMBL" id="KAK1122334.1"/>
    </source>
</evidence>
<reference evidence="2" key="1">
    <citation type="submission" date="2021-10" db="EMBL/GenBank/DDBJ databases">
        <title>Melipona bicolor Genome sequencing and assembly.</title>
        <authorList>
            <person name="Araujo N.S."/>
            <person name="Arias M.C."/>
        </authorList>
    </citation>
    <scope>NUCLEOTIDE SEQUENCE</scope>
    <source>
        <strain evidence="2">USP_2M_L1-L4_2017</strain>
        <tissue evidence="2">Whole body</tissue>
    </source>
</reference>
<feature type="region of interest" description="Disordered" evidence="1">
    <location>
        <begin position="77"/>
        <end position="118"/>
    </location>
</feature>
<evidence type="ECO:0000256" key="1">
    <source>
        <dbReference type="SAM" id="MobiDB-lite"/>
    </source>
</evidence>
<protein>
    <submittedName>
        <fullName evidence="2">Uncharacterized protein</fullName>
    </submittedName>
</protein>
<dbReference type="Proteomes" id="UP001177670">
    <property type="component" value="Unassembled WGS sequence"/>
</dbReference>
<dbReference type="AlphaFoldDB" id="A0AA40FP37"/>
<keyword evidence="3" id="KW-1185">Reference proteome</keyword>
<organism evidence="2 3">
    <name type="scientific">Melipona bicolor</name>
    <dbReference type="NCBI Taxonomy" id="60889"/>
    <lineage>
        <taxon>Eukaryota</taxon>
        <taxon>Metazoa</taxon>
        <taxon>Ecdysozoa</taxon>
        <taxon>Arthropoda</taxon>
        <taxon>Hexapoda</taxon>
        <taxon>Insecta</taxon>
        <taxon>Pterygota</taxon>
        <taxon>Neoptera</taxon>
        <taxon>Endopterygota</taxon>
        <taxon>Hymenoptera</taxon>
        <taxon>Apocrita</taxon>
        <taxon>Aculeata</taxon>
        <taxon>Apoidea</taxon>
        <taxon>Anthophila</taxon>
        <taxon>Apidae</taxon>
        <taxon>Melipona</taxon>
    </lineage>
</organism>
<gene>
    <name evidence="2" type="ORF">K0M31_009556</name>
</gene>
<dbReference type="EMBL" id="JAHYIQ010000023">
    <property type="protein sequence ID" value="KAK1122334.1"/>
    <property type="molecule type" value="Genomic_DNA"/>
</dbReference>
<proteinExistence type="predicted"/>
<accession>A0AA40FP37</accession>
<name>A0AA40FP37_9HYME</name>
<sequence>MPREISKHAQEEKTRVEENVRSRVVEVQGRCREEKKVSEHAVRREGGGWGGVVSNVDREEEAFDGVRRCSTTVNAARREREPAGAEGCSGRGSRKDEKRRGRGRGAAAEQCGEVAGQK</sequence>